<dbReference type="NCBIfam" id="NF011071">
    <property type="entry name" value="PRK14501.1"/>
    <property type="match status" value="1"/>
</dbReference>
<name>A0ABS3YV64_9BACT</name>
<dbReference type="Gene3D" id="3.40.50.1000">
    <property type="entry name" value="HAD superfamily/HAD-like"/>
    <property type="match status" value="1"/>
</dbReference>
<dbReference type="Pfam" id="PF02358">
    <property type="entry name" value="Trehalose_PPase"/>
    <property type="match status" value="1"/>
</dbReference>
<dbReference type="EMBL" id="JAGHKO010000004">
    <property type="protein sequence ID" value="MBO9201643.1"/>
    <property type="molecule type" value="Genomic_DNA"/>
</dbReference>
<protein>
    <submittedName>
        <fullName evidence="3">Bifunctional alpha,alpha-trehalose-phosphate synthase (UDP-forming)/trehalose-phosphatase</fullName>
    </submittedName>
</protein>
<comment type="caution">
    <text evidence="3">The sequence shown here is derived from an EMBL/GenBank/DDBJ whole genome shotgun (WGS) entry which is preliminary data.</text>
</comment>
<dbReference type="InterPro" id="IPR001830">
    <property type="entry name" value="Glyco_trans_20"/>
</dbReference>
<sequence length="754" mass="86663">MGRLIIISNRLPFSIDHEGDQLTLRQSSGGLVSAIKSYFESDSSKNRGFTEKFWLGVADFPQNEWSVVKEKLSGRDIQIIPLFLNKLLYKDYYNGFSNSVLWPLFHYFPNLVESNVHYFEAYVKVNRAFADKLIPLLQPDDTIWIHDYQLLLLPEMIRAEKPAATIGFFLHIPFPSYELFRTLPAEWKTSLLRGVLGSDLIGFHTHDYAQHFLQSAKMILGVDSSFHSMQYQDRLIKADLFPISIDYKKFNKACNDPETKQHYKDIRKNFEGKKIIFSVDRLDYTKGLMDRLNAYDHFLEQYPEWREKVVFILNIVPSRDDIQAYTERKQQIEQKTGTINGKISTITWQPIIYRYTHLPFNELAALYKAADVALITPLRDGMNLVAKEYVASCSGRKGVLILSELAGAANELNEALLVNPTDTIEVASAINRALTMPEEEQEHRMFLMQQRLSDYDVIKWVSDFLDQLANVKQEQLKQQVKVLDDRVIAQIHLHYQMAGSRCLLLDYDGTLVPYARIPSEAKPNEELRSVLNGLSADPKNNVVIISGREAYTLEKWLGDLPMMLVAEHGASFKPKNDQWQQAVSIPDQWKNEIRPIMQLFVTHCVGSFIEEKTNTLAWHYRNTHPELGFTRSRELINNLTQLLQNTMLQVVDGNKVVEVRMSGFDKGIMALKIVNDLQPDFVLCIGDDTTDEDMFKTLGERAYSIKVSNGSTAAQYTVFSQNKVLQLLKKLMLPIVNKQYASFDSAQDSTHRQR</sequence>
<evidence type="ECO:0000256" key="1">
    <source>
        <dbReference type="ARBA" id="ARBA00006330"/>
    </source>
</evidence>
<evidence type="ECO:0000256" key="2">
    <source>
        <dbReference type="ARBA" id="ARBA00008799"/>
    </source>
</evidence>
<dbReference type="CDD" id="cd01627">
    <property type="entry name" value="HAD_TPP"/>
    <property type="match status" value="1"/>
</dbReference>
<organism evidence="3 4">
    <name type="scientific">Niastella soli</name>
    <dbReference type="NCBI Taxonomy" id="2821487"/>
    <lineage>
        <taxon>Bacteria</taxon>
        <taxon>Pseudomonadati</taxon>
        <taxon>Bacteroidota</taxon>
        <taxon>Chitinophagia</taxon>
        <taxon>Chitinophagales</taxon>
        <taxon>Chitinophagaceae</taxon>
        <taxon>Niastella</taxon>
    </lineage>
</organism>
<dbReference type="Gene3D" id="3.40.50.2000">
    <property type="entry name" value="Glycogen Phosphorylase B"/>
    <property type="match status" value="2"/>
</dbReference>
<comment type="similarity">
    <text evidence="2">Belongs to the glycosyltransferase 20 family.</text>
</comment>
<dbReference type="InterPro" id="IPR003337">
    <property type="entry name" value="Trehalose_PPase"/>
</dbReference>
<dbReference type="Proteomes" id="UP000677244">
    <property type="component" value="Unassembled WGS sequence"/>
</dbReference>
<dbReference type="Pfam" id="PF00982">
    <property type="entry name" value="Glyco_transf_20"/>
    <property type="match status" value="1"/>
</dbReference>
<proteinExistence type="inferred from homology"/>
<dbReference type="PANTHER" id="PTHR10788:SF106">
    <property type="entry name" value="BCDNA.GH08860"/>
    <property type="match status" value="1"/>
</dbReference>
<dbReference type="SUPFAM" id="SSF53756">
    <property type="entry name" value="UDP-Glycosyltransferase/glycogen phosphorylase"/>
    <property type="match status" value="1"/>
</dbReference>
<dbReference type="InterPro" id="IPR006379">
    <property type="entry name" value="HAD-SF_hydro_IIB"/>
</dbReference>
<gene>
    <name evidence="3" type="ORF">J7I42_15280</name>
</gene>
<dbReference type="NCBIfam" id="TIGR01484">
    <property type="entry name" value="HAD-SF-IIB"/>
    <property type="match status" value="1"/>
</dbReference>
<dbReference type="SUPFAM" id="SSF56784">
    <property type="entry name" value="HAD-like"/>
    <property type="match status" value="1"/>
</dbReference>
<dbReference type="Gene3D" id="3.30.70.1020">
    <property type="entry name" value="Trehalose-6-phosphate phosphatase related protein, domain 2"/>
    <property type="match status" value="1"/>
</dbReference>
<evidence type="ECO:0000313" key="4">
    <source>
        <dbReference type="Proteomes" id="UP000677244"/>
    </source>
</evidence>
<comment type="similarity">
    <text evidence="1">In the C-terminal section; belongs to the trehalose phosphatase family.</text>
</comment>
<reference evidence="3 4" key="1">
    <citation type="submission" date="2021-03" db="EMBL/GenBank/DDBJ databases">
        <title>Assistant Professor.</title>
        <authorList>
            <person name="Huq M.A."/>
        </authorList>
    </citation>
    <scope>NUCLEOTIDE SEQUENCE [LARGE SCALE GENOMIC DNA]</scope>
    <source>
        <strain evidence="3 4">MAH-29</strain>
    </source>
</reference>
<dbReference type="InterPro" id="IPR036412">
    <property type="entry name" value="HAD-like_sf"/>
</dbReference>
<accession>A0ABS3YV64</accession>
<dbReference type="CDD" id="cd03788">
    <property type="entry name" value="GT20_TPS"/>
    <property type="match status" value="1"/>
</dbReference>
<dbReference type="NCBIfam" id="TIGR00685">
    <property type="entry name" value="T6PP"/>
    <property type="match status" value="1"/>
</dbReference>
<dbReference type="RefSeq" id="WP_209139697.1">
    <property type="nucleotide sequence ID" value="NZ_JAGHKO010000004.1"/>
</dbReference>
<keyword evidence="4" id="KW-1185">Reference proteome</keyword>
<dbReference type="InterPro" id="IPR023214">
    <property type="entry name" value="HAD_sf"/>
</dbReference>
<dbReference type="PANTHER" id="PTHR10788">
    <property type="entry name" value="TREHALOSE-6-PHOSPHATE SYNTHASE"/>
    <property type="match status" value="1"/>
</dbReference>
<evidence type="ECO:0000313" key="3">
    <source>
        <dbReference type="EMBL" id="MBO9201643.1"/>
    </source>
</evidence>